<keyword evidence="3" id="KW-1185">Reference proteome</keyword>
<reference evidence="2 3" key="2">
    <citation type="submission" date="2019-08" db="EMBL/GenBank/DDBJ databases">
        <title>Jejuicoccus antrihumi gen. nov., sp. nov., a new member of the family Dermacoccaceae isolated from a cave.</title>
        <authorList>
            <person name="Schumann P."/>
            <person name="Kim I.S."/>
        </authorList>
    </citation>
    <scope>NUCLEOTIDE SEQUENCE [LARGE SCALE GENOMIC DNA]</scope>
    <source>
        <strain evidence="2 3">C5-26</strain>
    </source>
</reference>
<feature type="transmembrane region" description="Helical" evidence="1">
    <location>
        <begin position="62"/>
        <end position="82"/>
    </location>
</feature>
<sequence>MTPARLGPAWWVVMAGCLVGGLTMLFGSFRLGGYLVAASLVVGALERAVLPESMVAGLGIRSRWVDVFFYLAGAAALVVVFAEVQLGPAY</sequence>
<evidence type="ECO:0000313" key="2">
    <source>
        <dbReference type="EMBL" id="TWP32717.1"/>
    </source>
</evidence>
<dbReference type="EMBL" id="VCQV01000060">
    <property type="protein sequence ID" value="TWP32717.1"/>
    <property type="molecule type" value="Genomic_DNA"/>
</dbReference>
<dbReference type="AlphaFoldDB" id="A0A563DR44"/>
<proteinExistence type="predicted"/>
<comment type="caution">
    <text evidence="2">The sequence shown here is derived from an EMBL/GenBank/DDBJ whole genome shotgun (WGS) entry which is preliminary data.</text>
</comment>
<dbReference type="RefSeq" id="WP_146321084.1">
    <property type="nucleotide sequence ID" value="NZ_VCQV01000060.1"/>
</dbReference>
<organism evidence="2 3">
    <name type="scientific">Leekyejoonella antrihumi</name>
    <dbReference type="NCBI Taxonomy" id="1660198"/>
    <lineage>
        <taxon>Bacteria</taxon>
        <taxon>Bacillati</taxon>
        <taxon>Actinomycetota</taxon>
        <taxon>Actinomycetes</taxon>
        <taxon>Micrococcales</taxon>
        <taxon>Dermacoccaceae</taxon>
        <taxon>Leekyejoonella</taxon>
    </lineage>
</organism>
<keyword evidence="1" id="KW-0472">Membrane</keyword>
<gene>
    <name evidence="2" type="ORF">FGL98_23495</name>
</gene>
<keyword evidence="1" id="KW-0812">Transmembrane</keyword>
<dbReference type="PROSITE" id="PS51257">
    <property type="entry name" value="PROKAR_LIPOPROTEIN"/>
    <property type="match status" value="1"/>
</dbReference>
<feature type="transmembrane region" description="Helical" evidence="1">
    <location>
        <begin position="7"/>
        <end position="26"/>
    </location>
</feature>
<protein>
    <submittedName>
        <fullName evidence="2">DUF3017 domain-containing protein</fullName>
    </submittedName>
</protein>
<dbReference type="OrthoDB" id="10005779at2"/>
<name>A0A563DR44_9MICO</name>
<reference evidence="2 3" key="1">
    <citation type="submission" date="2019-05" db="EMBL/GenBank/DDBJ databases">
        <authorList>
            <person name="Lee S.D."/>
        </authorList>
    </citation>
    <scope>NUCLEOTIDE SEQUENCE [LARGE SCALE GENOMIC DNA]</scope>
    <source>
        <strain evidence="2 3">C5-26</strain>
    </source>
</reference>
<accession>A0A563DR44</accession>
<dbReference type="Proteomes" id="UP000320244">
    <property type="component" value="Unassembled WGS sequence"/>
</dbReference>
<evidence type="ECO:0000256" key="1">
    <source>
        <dbReference type="SAM" id="Phobius"/>
    </source>
</evidence>
<evidence type="ECO:0000313" key="3">
    <source>
        <dbReference type="Proteomes" id="UP000320244"/>
    </source>
</evidence>
<dbReference type="Pfam" id="PF11222">
    <property type="entry name" value="DUF3017"/>
    <property type="match status" value="1"/>
</dbReference>
<dbReference type="InterPro" id="IPR021385">
    <property type="entry name" value="DUF3017"/>
</dbReference>
<keyword evidence="1" id="KW-1133">Transmembrane helix</keyword>